<dbReference type="InterPro" id="IPR036397">
    <property type="entry name" value="RNaseH_sf"/>
</dbReference>
<evidence type="ECO:0000256" key="4">
    <source>
        <dbReference type="ARBA" id="ARBA00022722"/>
    </source>
</evidence>
<organism evidence="17 18">
    <name type="scientific">Glycine soja</name>
    <name type="common">Wild soybean</name>
    <dbReference type="NCBI Taxonomy" id="3848"/>
    <lineage>
        <taxon>Eukaryota</taxon>
        <taxon>Viridiplantae</taxon>
        <taxon>Streptophyta</taxon>
        <taxon>Embryophyta</taxon>
        <taxon>Tracheophyta</taxon>
        <taxon>Spermatophyta</taxon>
        <taxon>Magnoliopsida</taxon>
        <taxon>eudicotyledons</taxon>
        <taxon>Gunneridae</taxon>
        <taxon>Pentapetalae</taxon>
        <taxon>rosids</taxon>
        <taxon>fabids</taxon>
        <taxon>Fabales</taxon>
        <taxon>Fabaceae</taxon>
        <taxon>Papilionoideae</taxon>
        <taxon>50 kb inversion clade</taxon>
        <taxon>NPAAA clade</taxon>
        <taxon>indigoferoid/millettioid clade</taxon>
        <taxon>Phaseoleae</taxon>
        <taxon>Glycine</taxon>
        <taxon>Glycine subgen. Soja</taxon>
    </lineage>
</organism>
<dbReference type="Gene3D" id="3.30.70.270">
    <property type="match status" value="2"/>
</dbReference>
<evidence type="ECO:0000256" key="3">
    <source>
        <dbReference type="ARBA" id="ARBA00022695"/>
    </source>
</evidence>
<proteinExistence type="predicted"/>
<dbReference type="InterPro" id="IPR056924">
    <property type="entry name" value="SH3_Tf2-1"/>
</dbReference>
<dbReference type="InterPro" id="IPR012337">
    <property type="entry name" value="RNaseH-like_sf"/>
</dbReference>
<comment type="caution">
    <text evidence="17">The sequence shown here is derived from an EMBL/GenBank/DDBJ whole genome shotgun (WGS) entry which is preliminary data.</text>
</comment>
<evidence type="ECO:0000256" key="9">
    <source>
        <dbReference type="ARBA" id="ARBA00022842"/>
    </source>
</evidence>
<dbReference type="Pfam" id="PF17921">
    <property type="entry name" value="Integrase_H2C2"/>
    <property type="match status" value="1"/>
</dbReference>
<keyword evidence="11" id="KW-0695">RNA-directed DNA polymerase</keyword>
<evidence type="ECO:0000313" key="17">
    <source>
        <dbReference type="EMBL" id="RZB69283.1"/>
    </source>
</evidence>
<reference evidence="17 18" key="1">
    <citation type="submission" date="2018-09" db="EMBL/GenBank/DDBJ databases">
        <title>A high-quality reference genome of wild soybean provides a powerful tool to mine soybean genomes.</title>
        <authorList>
            <person name="Xie M."/>
            <person name="Chung C.Y.L."/>
            <person name="Li M.-W."/>
            <person name="Wong F.-L."/>
            <person name="Chan T.-F."/>
            <person name="Lam H.-M."/>
        </authorList>
    </citation>
    <scope>NUCLEOTIDE SEQUENCE [LARGE SCALE GENOMIC DNA]</scope>
    <source>
        <strain evidence="18">cv. W05</strain>
        <tissue evidence="17">Hypocotyl of etiolated seedlings</tissue>
    </source>
</reference>
<keyword evidence="6" id="KW-0064">Aspartyl protease</keyword>
<dbReference type="CDD" id="cd09274">
    <property type="entry name" value="RNase_HI_RT_Ty3"/>
    <property type="match status" value="1"/>
</dbReference>
<evidence type="ECO:0000256" key="2">
    <source>
        <dbReference type="ARBA" id="ARBA00022679"/>
    </source>
</evidence>
<dbReference type="InterPro" id="IPR041373">
    <property type="entry name" value="RT_RNaseH"/>
</dbReference>
<evidence type="ECO:0000256" key="13">
    <source>
        <dbReference type="ARBA" id="ARBA00023125"/>
    </source>
</evidence>
<evidence type="ECO:0000259" key="16">
    <source>
        <dbReference type="PROSITE" id="PS50994"/>
    </source>
</evidence>
<dbReference type="Pfam" id="PF00078">
    <property type="entry name" value="RVT_1"/>
    <property type="match status" value="1"/>
</dbReference>
<dbReference type="PANTHER" id="PTHR37984:SF5">
    <property type="entry name" value="PROTEIN NYNRIN-LIKE"/>
    <property type="match status" value="1"/>
</dbReference>
<feature type="domain" description="Integrase catalytic" evidence="16">
    <location>
        <begin position="440"/>
        <end position="598"/>
    </location>
</feature>
<evidence type="ECO:0000256" key="5">
    <source>
        <dbReference type="ARBA" id="ARBA00022723"/>
    </source>
</evidence>
<feature type="domain" description="Reverse transcriptase" evidence="15">
    <location>
        <begin position="1"/>
        <end position="154"/>
    </location>
</feature>
<keyword evidence="2" id="KW-0808">Transferase</keyword>
<gene>
    <name evidence="17" type="ORF">D0Y65_038876</name>
</gene>
<keyword evidence="13" id="KW-0238">DNA-binding</keyword>
<dbReference type="InterPro" id="IPR000477">
    <property type="entry name" value="RT_dom"/>
</dbReference>
<name>A0A445H6P0_GLYSO</name>
<dbReference type="Gene3D" id="3.30.420.10">
    <property type="entry name" value="Ribonuclease H-like superfamily/Ribonuclease H"/>
    <property type="match status" value="1"/>
</dbReference>
<dbReference type="GO" id="GO:0003677">
    <property type="term" value="F:DNA binding"/>
    <property type="evidence" value="ECO:0007669"/>
    <property type="project" value="UniProtKB-KW"/>
</dbReference>
<dbReference type="AlphaFoldDB" id="A0A445H6P0"/>
<dbReference type="InterPro" id="IPR043502">
    <property type="entry name" value="DNA/RNA_pol_sf"/>
</dbReference>
<dbReference type="SUPFAM" id="SSF53098">
    <property type="entry name" value="Ribonuclease H-like"/>
    <property type="match status" value="1"/>
</dbReference>
<dbReference type="PANTHER" id="PTHR37984">
    <property type="entry name" value="PROTEIN CBG26694"/>
    <property type="match status" value="1"/>
</dbReference>
<dbReference type="GO" id="GO:0004519">
    <property type="term" value="F:endonuclease activity"/>
    <property type="evidence" value="ECO:0007669"/>
    <property type="project" value="UniProtKB-KW"/>
</dbReference>
<keyword evidence="12" id="KW-0239">DNA-directed DNA polymerase</keyword>
<dbReference type="InterPro" id="IPR043128">
    <property type="entry name" value="Rev_trsase/Diguanyl_cyclase"/>
</dbReference>
<keyword evidence="8" id="KW-0378">Hydrolase</keyword>
<dbReference type="FunFam" id="3.30.70.270:FF:000020">
    <property type="entry name" value="Transposon Tf2-6 polyprotein-like Protein"/>
    <property type="match status" value="1"/>
</dbReference>
<accession>A0A445H6P0</accession>
<evidence type="ECO:0000256" key="1">
    <source>
        <dbReference type="ARBA" id="ARBA00022670"/>
    </source>
</evidence>
<dbReference type="Pfam" id="PF24626">
    <property type="entry name" value="SH3_Tf2-1"/>
    <property type="match status" value="1"/>
</dbReference>
<evidence type="ECO:0000313" key="18">
    <source>
        <dbReference type="Proteomes" id="UP000289340"/>
    </source>
</evidence>
<dbReference type="GO" id="GO:0004190">
    <property type="term" value="F:aspartic-type endopeptidase activity"/>
    <property type="evidence" value="ECO:0007669"/>
    <property type="project" value="UniProtKB-KW"/>
</dbReference>
<evidence type="ECO:0000256" key="6">
    <source>
        <dbReference type="ARBA" id="ARBA00022750"/>
    </source>
</evidence>
<keyword evidence="3" id="KW-0548">Nucleotidyltransferase</keyword>
<evidence type="ECO:0000256" key="11">
    <source>
        <dbReference type="ARBA" id="ARBA00022918"/>
    </source>
</evidence>
<dbReference type="GO" id="GO:0006508">
    <property type="term" value="P:proteolysis"/>
    <property type="evidence" value="ECO:0007669"/>
    <property type="project" value="UniProtKB-KW"/>
</dbReference>
<sequence length="989" mass="114325">MRLCVDYRQLNKVTVKNKYPLSRIDDLMDQLVGACVFSKIDLRSGYHQNRVKSEDIPKTAFRTRYDHYEYLVMPFGVTNAPGVFMDYMNKVFYPYLDSFVVVFIDGILVYSKTREEHEEHLRIVLHTLRDRQLYAKLSKCEFWLEKVSFLGHVVSQGGIAIDPSKIEAVLEWESPKSVFEIRSFLGLAGYYRRFIEGFSKLALPLTKLTRKGQAFVWDTQCEHSFQTLKERLTTAPMLVLPNPREPFETHERNYPTHDLELAVVVFALKMWRHYLFGSKFEVFSDHKSLKYLFSQKELNRHQRRWLEFLKDYNFELSYHPDKANVVVDALSRKSQHIFALMIREMDLLEQFRDLSLACEVTPNSVRLGTLRITSELLGDIREGHKTDPFLRTKLEAIESERDSSFKVGLDGVLRLQDKICVPNVPELRKMILEEGHRSNLSIHPGATKMYQDLKMMFWWPNMKREVIIDRLTKSAHFIPINIRFSLEKLTSLYISEIIRLHGVPSSIVSDRDPRFTSRFWESLNKAIGTKLKLSSAYHPQTDGQTEWTIQSLEDLLRACVLEQKGSWESFLPLIEFTYNNIFHSTIGMAPYEALYGRRCRTPLCWLEPGDNLTLGPEVKSYQDKRRKDLEFEVGDHVFLRVTPWTGVGRALKSRKLTPCFIGPFQILKRVGPVAYQIALPPSLSNLHNVFHVSQLHKYIHDPSHVVVLDEVQVKQNLTYETLPLRIEDRRSKHLRGKEIPLVKVIWGGTSREDATWKFESQMQAAYPSLFESGTLSAIPTEGNCAERPKAALSPIPTERKCAERPEGSLALALGHVHTLDVVYVRGGRTALIFQGLWHLLWAMFIRPVMIANLVLGSRMTAVGCRDEILLRNRQADVMTLGLCWGESCILLIKSSMVVHAFFCWVKDPYQNCTDTVVATYPLARGQREAHGCVFQGRKMRGVATNVYLRKTLEKTKKWSTSIKNKRFRSCLRMRKVLAPHASIPRDDNL</sequence>
<dbReference type="InterPro" id="IPR050951">
    <property type="entry name" value="Retrovirus_Pol_polyprotein"/>
</dbReference>
<dbReference type="InterPro" id="IPR001584">
    <property type="entry name" value="Integrase_cat-core"/>
</dbReference>
<dbReference type="GO" id="GO:0046872">
    <property type="term" value="F:metal ion binding"/>
    <property type="evidence" value="ECO:0007669"/>
    <property type="project" value="UniProtKB-KW"/>
</dbReference>
<dbReference type="Pfam" id="PF17917">
    <property type="entry name" value="RT_RNaseH"/>
    <property type="match status" value="1"/>
</dbReference>
<dbReference type="GO" id="GO:0003887">
    <property type="term" value="F:DNA-directed DNA polymerase activity"/>
    <property type="evidence" value="ECO:0007669"/>
    <property type="project" value="UniProtKB-KW"/>
</dbReference>
<keyword evidence="5" id="KW-0479">Metal-binding</keyword>
<evidence type="ECO:0000256" key="12">
    <source>
        <dbReference type="ARBA" id="ARBA00022932"/>
    </source>
</evidence>
<evidence type="ECO:0000256" key="8">
    <source>
        <dbReference type="ARBA" id="ARBA00022801"/>
    </source>
</evidence>
<evidence type="ECO:0000256" key="7">
    <source>
        <dbReference type="ARBA" id="ARBA00022759"/>
    </source>
</evidence>
<keyword evidence="10" id="KW-0229">DNA integration</keyword>
<keyword evidence="14" id="KW-0233">DNA recombination</keyword>
<keyword evidence="9" id="KW-0460">Magnesium</keyword>
<evidence type="ECO:0000256" key="14">
    <source>
        <dbReference type="ARBA" id="ARBA00023172"/>
    </source>
</evidence>
<dbReference type="EMBL" id="QZWG01000014">
    <property type="protein sequence ID" value="RZB69283.1"/>
    <property type="molecule type" value="Genomic_DNA"/>
</dbReference>
<dbReference type="CDD" id="cd01647">
    <property type="entry name" value="RT_LTR"/>
    <property type="match status" value="1"/>
</dbReference>
<keyword evidence="7" id="KW-0255">Endonuclease</keyword>
<evidence type="ECO:0000259" key="15">
    <source>
        <dbReference type="PROSITE" id="PS50878"/>
    </source>
</evidence>
<dbReference type="Gene3D" id="1.10.340.70">
    <property type="match status" value="1"/>
</dbReference>
<keyword evidence="1" id="KW-0645">Protease</keyword>
<dbReference type="PROSITE" id="PS50878">
    <property type="entry name" value="RT_POL"/>
    <property type="match status" value="1"/>
</dbReference>
<protein>
    <submittedName>
        <fullName evidence="17">Transposon Tf2-11 polyprotein</fullName>
    </submittedName>
</protein>
<keyword evidence="18" id="KW-1185">Reference proteome</keyword>
<dbReference type="GO" id="GO:0003964">
    <property type="term" value="F:RNA-directed DNA polymerase activity"/>
    <property type="evidence" value="ECO:0007669"/>
    <property type="project" value="UniProtKB-KW"/>
</dbReference>
<evidence type="ECO:0000256" key="10">
    <source>
        <dbReference type="ARBA" id="ARBA00022908"/>
    </source>
</evidence>
<dbReference type="PROSITE" id="PS50994">
    <property type="entry name" value="INTEGRASE"/>
    <property type="match status" value="1"/>
</dbReference>
<keyword evidence="4" id="KW-0540">Nuclease</keyword>
<dbReference type="Proteomes" id="UP000289340">
    <property type="component" value="Chromosome 14"/>
</dbReference>
<dbReference type="Gene3D" id="3.10.10.10">
    <property type="entry name" value="HIV Type 1 Reverse Transcriptase, subunit A, domain 1"/>
    <property type="match status" value="1"/>
</dbReference>
<dbReference type="GO" id="GO:0006310">
    <property type="term" value="P:DNA recombination"/>
    <property type="evidence" value="ECO:0007669"/>
    <property type="project" value="UniProtKB-KW"/>
</dbReference>
<dbReference type="SUPFAM" id="SSF56672">
    <property type="entry name" value="DNA/RNA polymerases"/>
    <property type="match status" value="1"/>
</dbReference>
<dbReference type="InterPro" id="IPR041588">
    <property type="entry name" value="Integrase_H2C2"/>
</dbReference>
<dbReference type="GO" id="GO:0015074">
    <property type="term" value="P:DNA integration"/>
    <property type="evidence" value="ECO:0007669"/>
    <property type="project" value="UniProtKB-KW"/>
</dbReference>